<proteinExistence type="predicted"/>
<feature type="compositionally biased region" description="Polar residues" evidence="1">
    <location>
        <begin position="527"/>
        <end position="543"/>
    </location>
</feature>
<organism evidence="2 3">
    <name type="scientific">Apatococcus lobatus</name>
    <dbReference type="NCBI Taxonomy" id="904363"/>
    <lineage>
        <taxon>Eukaryota</taxon>
        <taxon>Viridiplantae</taxon>
        <taxon>Chlorophyta</taxon>
        <taxon>core chlorophytes</taxon>
        <taxon>Trebouxiophyceae</taxon>
        <taxon>Chlorellales</taxon>
        <taxon>Chlorellaceae</taxon>
        <taxon>Apatococcus</taxon>
    </lineage>
</organism>
<protein>
    <submittedName>
        <fullName evidence="2">Uncharacterized protein</fullName>
    </submittedName>
</protein>
<reference evidence="2 3" key="1">
    <citation type="journal article" date="2024" name="Nat. Commun.">
        <title>Phylogenomics reveals the evolutionary origins of lichenization in chlorophyte algae.</title>
        <authorList>
            <person name="Puginier C."/>
            <person name="Libourel C."/>
            <person name="Otte J."/>
            <person name="Skaloud P."/>
            <person name="Haon M."/>
            <person name="Grisel S."/>
            <person name="Petersen M."/>
            <person name="Berrin J.G."/>
            <person name="Delaux P.M."/>
            <person name="Dal Grande F."/>
            <person name="Keller J."/>
        </authorList>
    </citation>
    <scope>NUCLEOTIDE SEQUENCE [LARGE SCALE GENOMIC DNA]</scope>
    <source>
        <strain evidence="2 3">SAG 2145</strain>
    </source>
</reference>
<feature type="compositionally biased region" description="Low complexity" evidence="1">
    <location>
        <begin position="904"/>
        <end position="922"/>
    </location>
</feature>
<feature type="compositionally biased region" description="Polar residues" evidence="1">
    <location>
        <begin position="1885"/>
        <end position="1905"/>
    </location>
</feature>
<feature type="compositionally biased region" description="Basic and acidic residues" evidence="1">
    <location>
        <begin position="1564"/>
        <end position="1577"/>
    </location>
</feature>
<feature type="compositionally biased region" description="Basic residues" evidence="1">
    <location>
        <begin position="1088"/>
        <end position="1098"/>
    </location>
</feature>
<feature type="compositionally biased region" description="Basic and acidic residues" evidence="1">
    <location>
        <begin position="1189"/>
        <end position="1212"/>
    </location>
</feature>
<feature type="compositionally biased region" description="Low complexity" evidence="1">
    <location>
        <begin position="1114"/>
        <end position="1124"/>
    </location>
</feature>
<dbReference type="EMBL" id="JALJOS010000046">
    <property type="protein sequence ID" value="KAK9819528.1"/>
    <property type="molecule type" value="Genomic_DNA"/>
</dbReference>
<evidence type="ECO:0000313" key="2">
    <source>
        <dbReference type="EMBL" id="KAK9819528.1"/>
    </source>
</evidence>
<feature type="region of interest" description="Disordered" evidence="1">
    <location>
        <begin position="657"/>
        <end position="676"/>
    </location>
</feature>
<feature type="region of interest" description="Disordered" evidence="1">
    <location>
        <begin position="762"/>
        <end position="885"/>
    </location>
</feature>
<feature type="compositionally biased region" description="Polar residues" evidence="1">
    <location>
        <begin position="1845"/>
        <end position="1857"/>
    </location>
</feature>
<evidence type="ECO:0000256" key="1">
    <source>
        <dbReference type="SAM" id="MobiDB-lite"/>
    </source>
</evidence>
<feature type="compositionally biased region" description="Low complexity" evidence="1">
    <location>
        <begin position="933"/>
        <end position="955"/>
    </location>
</feature>
<feature type="compositionally biased region" description="Polar residues" evidence="1">
    <location>
        <begin position="771"/>
        <end position="783"/>
    </location>
</feature>
<accession>A0AAW1QDQ3</accession>
<feature type="region of interest" description="Disordered" evidence="1">
    <location>
        <begin position="1564"/>
        <end position="1601"/>
    </location>
</feature>
<feature type="compositionally biased region" description="Basic and acidic residues" evidence="1">
    <location>
        <begin position="1125"/>
        <end position="1134"/>
    </location>
</feature>
<comment type="caution">
    <text evidence="2">The sequence shown here is derived from an EMBL/GenBank/DDBJ whole genome shotgun (WGS) entry which is preliminary data.</text>
</comment>
<feature type="compositionally biased region" description="Polar residues" evidence="1">
    <location>
        <begin position="1075"/>
        <end position="1085"/>
    </location>
</feature>
<feature type="compositionally biased region" description="Polar residues" evidence="1">
    <location>
        <begin position="370"/>
        <end position="379"/>
    </location>
</feature>
<feature type="compositionally biased region" description="Low complexity" evidence="1">
    <location>
        <begin position="1754"/>
        <end position="1770"/>
    </location>
</feature>
<sequence>MKAPPVSQVDPKTATVTTVAYPSVGMDSKGSDLRIVASAGLRAFVDGYLGLHPKHPSEWQELMREIVRATPDTGSRIDLFRAWALETLEQSCHHSHLLSDLSRAYLDQEEVMTGTRRTSPQLLFKGILQATCSRPQALSDMVGETLAELVSVDQLEDCNVLAILQGAAGRNPNSACRDRCFACLSAFLRRLALLDYLVLDLEHLSPLKEALPRLLPQGAANIHGDPARAGHFLHEAGLEPLAMALSLPAPAAIPRDRHGYYTGVLEDGTDPDWWPALEYDPEALDRRRCSNLDQHIWPPLPPAQPPDQLMFNLPFPNGGSHSSKSASAPMKASSSSSHRAMDQSGKHGNPSASTQHPPPGSLPLMGGQPPKTSTLGSTFASVPGSLPLVPSPSSTSGIGFSAVPGSMPLVSMHHPSIHIGASSRVPGSSPLTDHLPSDVNGNIMRWPQSSIPLADTLAWLMSQHQKGLGAPFSPSSLPLSPFQAAPSLQPQQQQLQQQLQQPGSANRPPADLSQLLPTDAYPDPAPSQRSSAHSQPGNDQHLPSDNGAAAFVSEAWVTPSAPFTARAPDPSKASTARGALVMSTATTATAIPRPTGLHTNPFAIDSEVGHPITARIMAGKGARPALSDGPVRLPQPRTLEVSMQHLLPEAVVSQETPAGGNLAASGTPPETFRSAAQGDGLSAVPALPSIPAAEVSSGLSFSSVPGVGSDPAQSLRAVVGRTFPQDAHRLSSEAERNEMWGKVGESMADAASAEANLGVARADAVPRAKVSRSQKSTPLQMQHTDGDDAAAATSSESKASLPSAELPQRARTSRSKKAAFVTDELPASDGNVCAHKPPAPPPSPSQTAPKTHDTAAEPAAAKPQGSKSKQAVANDDKQPALDQVSAAPLPLARTFAFGGVAADSNAAAAHSAKAANSKSMAAQDQLPGGSQVSASSTAAATLALSNDSSAADALAGKPHPRAKSNRAKKAALHRHGASGQDPTPHAEGPETRKRGDLYEELLAHARAGQNLSETDGVALEPVGDEPEPAPSPVQPARGAFVDLGIAEGGDFAALNAEDPADPAEREDAEKDEESGQMNDAEQNAGTKAHAKKKKKKKTQKAEDPQEKEAREAAEQQLLEEAVAAVKKEAADKAAAEAAAAAETEARAEAEEAVANAISRLHDERAAPPSNRLQLPAPPASQQQPAADGPQERKKILRLRDRKIQKQREREEDVANNMLRRLEKKSLEATMHEAQAKLQSAKKTAGKQPLRASSTSSDVLEDAPAPLHDTHHSNSGMSPGKTSPLDSRSYSHGRRFPGAQVPGNPDINGKSPAVHRGRPCRCHSLFSASDSDSQTDEQTGIMQRHCRNYPGPGPDSEVHPAVRLAKGMWQAKPDGTPAPSSPQDHRLQGHHHPCHHVMSHQHQHHDSRHHHIDVKAGHGNVSHALLDDELPASEQVSAHDRSLGGLPDILTNTQSDLPVPCGDLPSAFANQSSPAHGGHCSAGPAERLLYDPLNRLDRCPIHNHGMLPEEAIRQHVRSQAGQFSSQPQQHQTTLAGLQGYDRENDCSWEDVSFPREACGNVRDATDIPRRKRHAEPLHQHSQTSPNSHMRELQASASEGPSWQVTTLPQRQAAMYLASQDPRLLQSETGTMPGAHVPGSLQDLDDGPYHDTEQMLGGWPDDVEEEMEEVDHDLSHFYPALAGCEFETLNETVTVFKPVSSSPAAAKLKGREVLEFLLAHGYEYELLDNGHVHMAKPSSASTQPTPNSSPQHRQHSSSGAQQQQQQQQQRHAGTVRHDAPPVQPSLVGEQLSDFEATSEADLMRAHLVGEQLSVFEANSEADFVRAHPEVDLDADWAHLDLQQSHQNEAFSSSSRQSCPQHLGLQSPGHLAKGHADADRARFQAQQVWASGGSSAGETSHQYPSGTNGYEAIFDGRSEATERQPGPEGLYDSSSDLDDLSECSETGCCRAASEQGLSFSAFIKEAYMQCADFLRVLLELQPSACDFFDAQLDALLQQHDPQLNSWHARATTELDKLPMKTLMPVLHWHLQTRRVAQQLLQQGNLTPTHILKMPVITVLSVPNIFQRPRSAKASTTWDRQLRDRSGKCTEHRPY</sequence>
<feature type="region of interest" description="Disordered" evidence="1">
    <location>
        <begin position="297"/>
        <end position="379"/>
    </location>
</feature>
<feature type="compositionally biased region" description="Polar residues" evidence="1">
    <location>
        <begin position="1736"/>
        <end position="1748"/>
    </location>
</feature>
<feature type="compositionally biased region" description="Low complexity" evidence="1">
    <location>
        <begin position="789"/>
        <end position="800"/>
    </location>
</feature>
<evidence type="ECO:0000313" key="3">
    <source>
        <dbReference type="Proteomes" id="UP001438707"/>
    </source>
</evidence>
<gene>
    <name evidence="2" type="ORF">WJX74_005326</name>
</gene>
<feature type="region of interest" description="Disordered" evidence="1">
    <location>
        <begin position="1732"/>
        <end position="1783"/>
    </location>
</feature>
<feature type="compositionally biased region" description="Basic and acidic residues" evidence="1">
    <location>
        <begin position="1219"/>
        <end position="1234"/>
    </location>
</feature>
<feature type="compositionally biased region" description="Basic and acidic residues" evidence="1">
    <location>
        <begin position="987"/>
        <end position="1003"/>
    </location>
</feature>
<feature type="region of interest" description="Disordered" evidence="1">
    <location>
        <begin position="1845"/>
        <end position="1909"/>
    </location>
</feature>
<feature type="region of interest" description="Disordered" evidence="1">
    <location>
        <begin position="904"/>
        <end position="1314"/>
    </location>
</feature>
<feature type="region of interest" description="Disordered" evidence="1">
    <location>
        <begin position="471"/>
        <end position="546"/>
    </location>
</feature>
<feature type="region of interest" description="Disordered" evidence="1">
    <location>
        <begin position="2072"/>
        <end position="2091"/>
    </location>
</feature>
<feature type="compositionally biased region" description="Polar residues" evidence="1">
    <location>
        <begin position="1272"/>
        <end position="1289"/>
    </location>
</feature>
<feature type="compositionally biased region" description="Basic and acidic residues" evidence="1">
    <location>
        <begin position="2076"/>
        <end position="2091"/>
    </location>
</feature>
<name>A0AAW1QDQ3_9CHLO</name>
<feature type="compositionally biased region" description="Basic and acidic residues" evidence="1">
    <location>
        <begin position="1099"/>
        <end position="1113"/>
    </location>
</feature>
<feature type="compositionally biased region" description="Low complexity" evidence="1">
    <location>
        <begin position="471"/>
        <end position="502"/>
    </location>
</feature>
<dbReference type="Proteomes" id="UP001438707">
    <property type="component" value="Unassembled WGS sequence"/>
</dbReference>
<feature type="compositionally biased region" description="Low complexity" evidence="1">
    <location>
        <begin position="320"/>
        <end position="338"/>
    </location>
</feature>
<feature type="compositionally biased region" description="Basic residues" evidence="1">
    <location>
        <begin position="958"/>
        <end position="976"/>
    </location>
</feature>
<keyword evidence="3" id="KW-1185">Reference proteome</keyword>
<feature type="region of interest" description="Disordered" evidence="1">
    <location>
        <begin position="1370"/>
        <end position="1390"/>
    </location>
</feature>